<protein>
    <submittedName>
        <fullName evidence="1">Uncharacterized protein</fullName>
    </submittedName>
</protein>
<dbReference type="InParanoid" id="A0A7J7DPJ6"/>
<gene>
    <name evidence="1" type="ORF">HS088_TW04G00150</name>
</gene>
<dbReference type="InterPro" id="IPR004158">
    <property type="entry name" value="DUF247_pln"/>
</dbReference>
<sequence length="187" mass="22226">MGVNHYETHIKDPIIHKPKMLLYIEHDLLMLENQIPFFILEEIYSIDAAAVKVFHVQRREHEHLLDLVLITYLPSNYPPRKRLQRLGIGNLKTLEQAGLCHYCEETYLNHYFATIDCLIDTDKDVEILVQNGILEHWLGDDKEAADLFNNIECKIDHMNNFYYVNLFEELDNFCKIPWHEWEATLRS</sequence>
<evidence type="ECO:0000313" key="2">
    <source>
        <dbReference type="Proteomes" id="UP000593562"/>
    </source>
</evidence>
<reference evidence="1 2" key="1">
    <citation type="journal article" date="2020" name="Nat. Commun.">
        <title>Genome of Tripterygium wilfordii and identification of cytochrome P450 involved in triptolide biosynthesis.</title>
        <authorList>
            <person name="Tu L."/>
            <person name="Su P."/>
            <person name="Zhang Z."/>
            <person name="Gao L."/>
            <person name="Wang J."/>
            <person name="Hu T."/>
            <person name="Zhou J."/>
            <person name="Zhang Y."/>
            <person name="Zhao Y."/>
            <person name="Liu Y."/>
            <person name="Song Y."/>
            <person name="Tong Y."/>
            <person name="Lu Y."/>
            <person name="Yang J."/>
            <person name="Xu C."/>
            <person name="Jia M."/>
            <person name="Peters R.J."/>
            <person name="Huang L."/>
            <person name="Gao W."/>
        </authorList>
    </citation>
    <scope>NUCLEOTIDE SEQUENCE [LARGE SCALE GENOMIC DNA]</scope>
    <source>
        <strain evidence="2">cv. XIE 37</strain>
        <tissue evidence="1">Leaf</tissue>
    </source>
</reference>
<dbReference type="Proteomes" id="UP000593562">
    <property type="component" value="Unassembled WGS sequence"/>
</dbReference>
<dbReference type="EMBL" id="JAAARO010000004">
    <property type="protein sequence ID" value="KAF5748199.1"/>
    <property type="molecule type" value="Genomic_DNA"/>
</dbReference>
<name>A0A7J7DPJ6_TRIWF</name>
<proteinExistence type="predicted"/>
<accession>A0A7J7DPJ6</accession>
<dbReference type="PANTHER" id="PTHR31170">
    <property type="entry name" value="BNAC04G53230D PROTEIN"/>
    <property type="match status" value="1"/>
</dbReference>
<dbReference type="AlphaFoldDB" id="A0A7J7DPJ6"/>
<evidence type="ECO:0000313" key="1">
    <source>
        <dbReference type="EMBL" id="KAF5748199.1"/>
    </source>
</evidence>
<dbReference type="Pfam" id="PF03140">
    <property type="entry name" value="DUF247"/>
    <property type="match status" value="2"/>
</dbReference>
<comment type="caution">
    <text evidence="1">The sequence shown here is derived from an EMBL/GenBank/DDBJ whole genome shotgun (WGS) entry which is preliminary data.</text>
</comment>
<dbReference type="PANTHER" id="PTHR31170:SF25">
    <property type="entry name" value="BNAA09G04570D PROTEIN"/>
    <property type="match status" value="1"/>
</dbReference>
<keyword evidence="2" id="KW-1185">Reference proteome</keyword>
<organism evidence="1 2">
    <name type="scientific">Tripterygium wilfordii</name>
    <name type="common">Thunder God vine</name>
    <dbReference type="NCBI Taxonomy" id="458696"/>
    <lineage>
        <taxon>Eukaryota</taxon>
        <taxon>Viridiplantae</taxon>
        <taxon>Streptophyta</taxon>
        <taxon>Embryophyta</taxon>
        <taxon>Tracheophyta</taxon>
        <taxon>Spermatophyta</taxon>
        <taxon>Magnoliopsida</taxon>
        <taxon>eudicotyledons</taxon>
        <taxon>Gunneridae</taxon>
        <taxon>Pentapetalae</taxon>
        <taxon>rosids</taxon>
        <taxon>fabids</taxon>
        <taxon>Celastrales</taxon>
        <taxon>Celastraceae</taxon>
        <taxon>Tripterygium</taxon>
    </lineage>
</organism>